<dbReference type="Gene3D" id="3.40.190.10">
    <property type="entry name" value="Periplasmic binding protein-like II"/>
    <property type="match status" value="1"/>
</dbReference>
<dbReference type="GO" id="GO:0015833">
    <property type="term" value="P:peptide transport"/>
    <property type="evidence" value="ECO:0007669"/>
    <property type="project" value="TreeGrafter"/>
</dbReference>
<evidence type="ECO:0000259" key="2">
    <source>
        <dbReference type="Pfam" id="PF00496"/>
    </source>
</evidence>
<sequence length="546" mass="59395">MLAKLAAAVTAAATLAVLSGCSGGGASSGDVLTIGMPNGPQSNNSNPFAPTSSAVVLGYRGMMYEPLAQINPTLPDRDPVPWLAKSWKWSEDYKSVEITARDGVKWSDGEKFSADDIAYTFKMLEKYDAFNANALPFDDISVSGDTVKLSFDVPEFVNQTKVINQFIVPEHIWSKIKDPEKDANQKPVGTGPYTLKAWTQQAISFVPNNDYWGGKPKVPEVRWTSYTDNNAMLTALLNGQAQWSYVFIPDIEKTYVSKSETNKNWQPTGLGIDALFFNTTKAPFDNVAVRKAVNMVVDRQSINTQGYSGFKGLVDNVNGLPSPAGDSFAAPEYKDKKATIDVDGAKKVLTDAGYTYSGDKLMDPSGNPVTFTLVDPAGWSDYLASLQIISDNVKKIGIDAKVETATVDNWTAAVQNGDFQATLHWTNTGATPWDIYSNIMDGTQLKPIGTTANWNFGRFDSPEATKALADYANTTDDAARTTAMNTLQKIFVEQVPAIPVAAGPMGAEYSTKHFTGWPDEKDPYAVSQPTQPSISQVLMKLEPVKK</sequence>
<reference evidence="3 4" key="1">
    <citation type="submission" date="2019-06" db="EMBL/GenBank/DDBJ databases">
        <authorList>
            <person name="Li F."/>
        </authorList>
    </citation>
    <scope>NUCLEOTIDE SEQUENCE [LARGE SCALE GENOMIC DNA]</scope>
    <source>
        <strain evidence="3 4">10F1D-1</strain>
    </source>
</reference>
<proteinExistence type="predicted"/>
<dbReference type="GO" id="GO:0042597">
    <property type="term" value="C:periplasmic space"/>
    <property type="evidence" value="ECO:0007669"/>
    <property type="project" value="UniProtKB-ARBA"/>
</dbReference>
<dbReference type="AlphaFoldDB" id="A0A506XZE0"/>
<organism evidence="3 4">
    <name type="scientific">Schumannella soli</name>
    <dbReference type="NCBI Taxonomy" id="2590779"/>
    <lineage>
        <taxon>Bacteria</taxon>
        <taxon>Bacillati</taxon>
        <taxon>Actinomycetota</taxon>
        <taxon>Actinomycetes</taxon>
        <taxon>Micrococcales</taxon>
        <taxon>Microbacteriaceae</taxon>
        <taxon>Schumannella</taxon>
    </lineage>
</organism>
<dbReference type="EMBL" id="VHQG01000001">
    <property type="protein sequence ID" value="TPW78141.1"/>
    <property type="molecule type" value="Genomic_DNA"/>
</dbReference>
<dbReference type="PANTHER" id="PTHR30290:SF82">
    <property type="entry name" value="ABC-TYPE DIPEPTIDE_OLIGOPEPTIDE TRANSPORT SYSTEM, PERIPLASMIC COMPONENT"/>
    <property type="match status" value="1"/>
</dbReference>
<evidence type="ECO:0000313" key="3">
    <source>
        <dbReference type="EMBL" id="TPW78141.1"/>
    </source>
</evidence>
<dbReference type="InterPro" id="IPR030678">
    <property type="entry name" value="Peptide/Ni-bd"/>
</dbReference>
<keyword evidence="1" id="KW-0732">Signal</keyword>
<dbReference type="CDD" id="cd08509">
    <property type="entry name" value="PBP2_TmCBP_oligosaccharides_like"/>
    <property type="match status" value="1"/>
</dbReference>
<dbReference type="OrthoDB" id="9764591at2"/>
<dbReference type="InterPro" id="IPR000914">
    <property type="entry name" value="SBP_5_dom"/>
</dbReference>
<protein>
    <submittedName>
        <fullName evidence="3">ABC transporter substrate-binding protein</fullName>
    </submittedName>
</protein>
<dbReference type="InterPro" id="IPR039424">
    <property type="entry name" value="SBP_5"/>
</dbReference>
<dbReference type="PROSITE" id="PS51257">
    <property type="entry name" value="PROKAR_LIPOPROTEIN"/>
    <property type="match status" value="1"/>
</dbReference>
<dbReference type="Pfam" id="PF00496">
    <property type="entry name" value="SBP_bac_5"/>
    <property type="match status" value="1"/>
</dbReference>
<name>A0A506XZE0_9MICO</name>
<feature type="chain" id="PRO_5021452041" evidence="1">
    <location>
        <begin position="27"/>
        <end position="546"/>
    </location>
</feature>
<dbReference type="SUPFAM" id="SSF53850">
    <property type="entry name" value="Periplasmic binding protein-like II"/>
    <property type="match status" value="1"/>
</dbReference>
<gene>
    <name evidence="3" type="ORF">FJ657_01350</name>
</gene>
<feature type="domain" description="Solute-binding protein family 5" evidence="2">
    <location>
        <begin position="79"/>
        <end position="436"/>
    </location>
</feature>
<dbReference type="GO" id="GO:0043190">
    <property type="term" value="C:ATP-binding cassette (ABC) transporter complex"/>
    <property type="evidence" value="ECO:0007669"/>
    <property type="project" value="InterPro"/>
</dbReference>
<keyword evidence="4" id="KW-1185">Reference proteome</keyword>
<dbReference type="Proteomes" id="UP000316252">
    <property type="component" value="Unassembled WGS sequence"/>
</dbReference>
<dbReference type="PIRSF" id="PIRSF002741">
    <property type="entry name" value="MppA"/>
    <property type="match status" value="1"/>
</dbReference>
<feature type="signal peptide" evidence="1">
    <location>
        <begin position="1"/>
        <end position="26"/>
    </location>
</feature>
<dbReference type="Gene3D" id="3.90.76.10">
    <property type="entry name" value="Dipeptide-binding Protein, Domain 1"/>
    <property type="match status" value="1"/>
</dbReference>
<accession>A0A506XZE0</accession>
<evidence type="ECO:0000313" key="4">
    <source>
        <dbReference type="Proteomes" id="UP000316252"/>
    </source>
</evidence>
<dbReference type="Gene3D" id="3.10.105.10">
    <property type="entry name" value="Dipeptide-binding Protein, Domain 3"/>
    <property type="match status" value="1"/>
</dbReference>
<comment type="caution">
    <text evidence="3">The sequence shown here is derived from an EMBL/GenBank/DDBJ whole genome shotgun (WGS) entry which is preliminary data.</text>
</comment>
<dbReference type="GO" id="GO:1904680">
    <property type="term" value="F:peptide transmembrane transporter activity"/>
    <property type="evidence" value="ECO:0007669"/>
    <property type="project" value="TreeGrafter"/>
</dbReference>
<evidence type="ECO:0000256" key="1">
    <source>
        <dbReference type="SAM" id="SignalP"/>
    </source>
</evidence>
<dbReference type="PANTHER" id="PTHR30290">
    <property type="entry name" value="PERIPLASMIC BINDING COMPONENT OF ABC TRANSPORTER"/>
    <property type="match status" value="1"/>
</dbReference>